<feature type="domain" description="G" evidence="2">
    <location>
        <begin position="50"/>
        <end position="154"/>
    </location>
</feature>
<gene>
    <name evidence="3" type="ORF">CF168_10550</name>
</gene>
<dbReference type="InterPro" id="IPR006073">
    <property type="entry name" value="GTP-bd"/>
</dbReference>
<dbReference type="GO" id="GO:0030488">
    <property type="term" value="P:tRNA methylation"/>
    <property type="evidence" value="ECO:0007669"/>
    <property type="project" value="TreeGrafter"/>
</dbReference>
<dbReference type="AlphaFoldDB" id="A0A220UM13"/>
<reference evidence="3 4" key="1">
    <citation type="submission" date="2017-07" db="EMBL/GenBank/DDBJ databases">
        <title>Phenotypical and genomic characterization of a clinical isolate of Shewanella bicestrii sp. nov. producing an extended-spectrum beta-lactamase and a new oxacillinase variant.</title>
        <authorList>
            <person name="Jousset A.B."/>
            <person name="Bonnin R.A."/>
            <person name="Girlich D."/>
            <person name="Dabos L."/>
            <person name="Potron A."/>
            <person name="Dortet L."/>
            <person name="Glaser P."/>
            <person name="Naas T."/>
        </authorList>
    </citation>
    <scope>NUCLEOTIDE SEQUENCE [LARGE SCALE GENOMIC DNA]</scope>
    <source>
        <strain evidence="3 4">JAB-1</strain>
    </source>
</reference>
<sequence length="544" mass="60533">MEFKMKTSAELYRAYAETKKLIVEYPDMQAAFRDVETLFEDKKASPELSVMVYGIYNAGKSTLINALVGSEVAPTGDVPLTADVKAYQWNNFSILDTPGVDAPLAHEQVTQAQMMLADAVIFVVNPSGAAEEEKTLGQLIDLIYKRKKVFLVFNEKSPLSQEDFIRLKNDTRTRLQSLAVAQGLSEILTDIPILRINAASALKGKLAKQQGLVEHSGIIELESSLNSFFSSISPEDVNSRLAHSLQVFLSQFIQQLTNADSNELLSHYKELCRKLIAYQGQCRDNIYREIACNRKHITVKSKAAMHQHPEGCLAVLEQVFEDSGKAVVAVMEDELQYLMNQFNDDVETMSAVLNAQHEGPSINDVPHLSASKSKDPNIQGRINKEVLGNAASSVVKMAKPEHIVSGLKLVKDWAPSLMKGIGPKTMEKWAGQVIGKWIPYVGTGITVISSIYDLFSEDPSDKEMREHAAKVQLERERFEQQVEDTAKDLGEQFERAMNQILRQELEPVLQQMLAKVESAQTSANEQEKATSVALMRAQTLLTTI</sequence>
<dbReference type="SUPFAM" id="SSF52540">
    <property type="entry name" value="P-loop containing nucleoside triphosphate hydrolases"/>
    <property type="match status" value="1"/>
</dbReference>
<evidence type="ECO:0000313" key="4">
    <source>
        <dbReference type="Proteomes" id="UP000198367"/>
    </source>
</evidence>
<dbReference type="InterPro" id="IPR027417">
    <property type="entry name" value="P-loop_NTPase"/>
</dbReference>
<dbReference type="Gene3D" id="3.40.50.300">
    <property type="entry name" value="P-loop containing nucleotide triphosphate hydrolases"/>
    <property type="match status" value="1"/>
</dbReference>
<keyword evidence="4" id="KW-1185">Reference proteome</keyword>
<evidence type="ECO:0000256" key="1">
    <source>
        <dbReference type="SAM" id="Coils"/>
    </source>
</evidence>
<dbReference type="PANTHER" id="PTHR42714:SF6">
    <property type="entry name" value="TRANSLATION INITIATION FACTOR IF-2"/>
    <property type="match status" value="1"/>
</dbReference>
<dbReference type="KEGG" id="sbj:CF168_10550"/>
<dbReference type="GO" id="GO:0005525">
    <property type="term" value="F:GTP binding"/>
    <property type="evidence" value="ECO:0007669"/>
    <property type="project" value="InterPro"/>
</dbReference>
<proteinExistence type="predicted"/>
<dbReference type="GO" id="GO:0005737">
    <property type="term" value="C:cytoplasm"/>
    <property type="evidence" value="ECO:0007669"/>
    <property type="project" value="TreeGrafter"/>
</dbReference>
<organism evidence="3 4">
    <name type="scientific">Shewanella bicestrii</name>
    <dbReference type="NCBI Taxonomy" id="2018305"/>
    <lineage>
        <taxon>Bacteria</taxon>
        <taxon>Pseudomonadati</taxon>
        <taxon>Pseudomonadota</taxon>
        <taxon>Gammaproteobacteria</taxon>
        <taxon>Alteromonadales</taxon>
        <taxon>Shewanellaceae</taxon>
        <taxon>Shewanella</taxon>
    </lineage>
</organism>
<dbReference type="EMBL" id="CP022358">
    <property type="protein sequence ID" value="ASK69274.1"/>
    <property type="molecule type" value="Genomic_DNA"/>
</dbReference>
<evidence type="ECO:0000313" key="3">
    <source>
        <dbReference type="EMBL" id="ASK69274.1"/>
    </source>
</evidence>
<evidence type="ECO:0000259" key="2">
    <source>
        <dbReference type="Pfam" id="PF01926"/>
    </source>
</evidence>
<dbReference type="Proteomes" id="UP000198367">
    <property type="component" value="Chromosome"/>
</dbReference>
<dbReference type="Pfam" id="PF01926">
    <property type="entry name" value="MMR_HSR1"/>
    <property type="match status" value="1"/>
</dbReference>
<keyword evidence="1" id="KW-0175">Coiled coil</keyword>
<protein>
    <recommendedName>
        <fullName evidence="2">G domain-containing protein</fullName>
    </recommendedName>
</protein>
<dbReference type="PANTHER" id="PTHR42714">
    <property type="entry name" value="TRNA MODIFICATION GTPASE GTPBP3"/>
    <property type="match status" value="1"/>
</dbReference>
<feature type="coiled-coil region" evidence="1">
    <location>
        <begin position="468"/>
        <end position="529"/>
    </location>
</feature>
<dbReference type="GO" id="GO:0002098">
    <property type="term" value="P:tRNA wobble uridine modification"/>
    <property type="evidence" value="ECO:0007669"/>
    <property type="project" value="TreeGrafter"/>
</dbReference>
<name>A0A220UM13_9GAMM</name>
<accession>A0A220UM13</accession>